<dbReference type="GO" id="GO:0004190">
    <property type="term" value="F:aspartic-type endopeptidase activity"/>
    <property type="evidence" value="ECO:0007669"/>
    <property type="project" value="UniProtKB-KW"/>
</dbReference>
<evidence type="ECO:0000313" key="13">
    <source>
        <dbReference type="Proteomes" id="UP001157006"/>
    </source>
</evidence>
<dbReference type="Gene3D" id="2.40.70.10">
    <property type="entry name" value="Acid Proteases"/>
    <property type="match status" value="2"/>
</dbReference>
<evidence type="ECO:0000313" key="12">
    <source>
        <dbReference type="EMBL" id="CAI8595472.1"/>
    </source>
</evidence>
<evidence type="ECO:0000256" key="2">
    <source>
        <dbReference type="ARBA" id="ARBA00007447"/>
    </source>
</evidence>
<dbReference type="PROSITE" id="PS00141">
    <property type="entry name" value="ASP_PROTEASE"/>
    <property type="match status" value="1"/>
</dbReference>
<dbReference type="GO" id="GO:0005576">
    <property type="term" value="C:extracellular region"/>
    <property type="evidence" value="ECO:0007669"/>
    <property type="project" value="UniProtKB-SubCell"/>
</dbReference>
<protein>
    <recommendedName>
        <fullName evidence="11">Peptidase A1 domain-containing protein</fullName>
    </recommendedName>
</protein>
<comment type="similarity">
    <text evidence="2 9">Belongs to the peptidase A1 family.</text>
</comment>
<dbReference type="Proteomes" id="UP001157006">
    <property type="component" value="Chromosome 1S"/>
</dbReference>
<keyword evidence="6 9" id="KW-0378">Hydrolase</keyword>
<keyword evidence="7" id="KW-0325">Glycoprotein</keyword>
<evidence type="ECO:0000256" key="4">
    <source>
        <dbReference type="ARBA" id="ARBA00022670"/>
    </source>
</evidence>
<keyword evidence="3" id="KW-0964">Secreted</keyword>
<dbReference type="PANTHER" id="PTHR47967">
    <property type="entry name" value="OS07G0603500 PROTEIN-RELATED"/>
    <property type="match status" value="1"/>
</dbReference>
<feature type="chain" id="PRO_5043897651" description="Peptidase A1 domain-containing protein" evidence="10">
    <location>
        <begin position="23"/>
        <end position="444"/>
    </location>
</feature>
<evidence type="ECO:0000256" key="10">
    <source>
        <dbReference type="SAM" id="SignalP"/>
    </source>
</evidence>
<keyword evidence="13" id="KW-1185">Reference proteome</keyword>
<dbReference type="InterPro" id="IPR032799">
    <property type="entry name" value="TAXi_C"/>
</dbReference>
<evidence type="ECO:0000256" key="9">
    <source>
        <dbReference type="RuleBase" id="RU000454"/>
    </source>
</evidence>
<dbReference type="PROSITE" id="PS51767">
    <property type="entry name" value="PEPTIDASE_A1"/>
    <property type="match status" value="1"/>
</dbReference>
<evidence type="ECO:0000256" key="3">
    <source>
        <dbReference type="ARBA" id="ARBA00022525"/>
    </source>
</evidence>
<dbReference type="SUPFAM" id="SSF50630">
    <property type="entry name" value="Acid proteases"/>
    <property type="match status" value="1"/>
</dbReference>
<dbReference type="FunFam" id="2.40.70.10:FF:000050">
    <property type="entry name" value="Aspartic proteinase CDR1"/>
    <property type="match status" value="1"/>
</dbReference>
<dbReference type="FunFam" id="2.40.70.10:FF:000031">
    <property type="entry name" value="Aspartyl protease AED1"/>
    <property type="match status" value="1"/>
</dbReference>
<evidence type="ECO:0000256" key="7">
    <source>
        <dbReference type="ARBA" id="ARBA00023180"/>
    </source>
</evidence>
<dbReference type="InterPro" id="IPR032861">
    <property type="entry name" value="TAXi_N"/>
</dbReference>
<dbReference type="EMBL" id="OX451735">
    <property type="protein sequence ID" value="CAI8595472.1"/>
    <property type="molecule type" value="Genomic_DNA"/>
</dbReference>
<proteinExistence type="inferred from homology"/>
<evidence type="ECO:0000259" key="11">
    <source>
        <dbReference type="PROSITE" id="PS51767"/>
    </source>
</evidence>
<evidence type="ECO:0000256" key="8">
    <source>
        <dbReference type="PIRSR" id="PIRSR601461-1"/>
    </source>
</evidence>
<evidence type="ECO:0000256" key="5">
    <source>
        <dbReference type="ARBA" id="ARBA00022750"/>
    </source>
</evidence>
<dbReference type="PANTHER" id="PTHR47967:SF128">
    <property type="entry name" value="ASPARTIC PROTEINASE CDR1-LIKE"/>
    <property type="match status" value="1"/>
</dbReference>
<dbReference type="InterPro" id="IPR021109">
    <property type="entry name" value="Peptidase_aspartic_dom_sf"/>
</dbReference>
<name>A0AAV0ZHY3_VICFA</name>
<dbReference type="Pfam" id="PF14541">
    <property type="entry name" value="TAXi_C"/>
    <property type="match status" value="1"/>
</dbReference>
<comment type="subcellular location">
    <subcellularLocation>
        <location evidence="1">Secreted</location>
    </subcellularLocation>
</comment>
<keyword evidence="4 9" id="KW-0645">Protease</keyword>
<dbReference type="GO" id="GO:0006508">
    <property type="term" value="P:proteolysis"/>
    <property type="evidence" value="ECO:0007669"/>
    <property type="project" value="UniProtKB-KW"/>
</dbReference>
<dbReference type="CDD" id="cd05476">
    <property type="entry name" value="pepsin_A_like_plant"/>
    <property type="match status" value="1"/>
</dbReference>
<evidence type="ECO:0000256" key="6">
    <source>
        <dbReference type="ARBA" id="ARBA00022801"/>
    </source>
</evidence>
<dbReference type="InterPro" id="IPR001969">
    <property type="entry name" value="Aspartic_peptidase_AS"/>
</dbReference>
<organism evidence="12 13">
    <name type="scientific">Vicia faba</name>
    <name type="common">Broad bean</name>
    <name type="synonym">Faba vulgaris</name>
    <dbReference type="NCBI Taxonomy" id="3906"/>
    <lineage>
        <taxon>Eukaryota</taxon>
        <taxon>Viridiplantae</taxon>
        <taxon>Streptophyta</taxon>
        <taxon>Embryophyta</taxon>
        <taxon>Tracheophyta</taxon>
        <taxon>Spermatophyta</taxon>
        <taxon>Magnoliopsida</taxon>
        <taxon>eudicotyledons</taxon>
        <taxon>Gunneridae</taxon>
        <taxon>Pentapetalae</taxon>
        <taxon>rosids</taxon>
        <taxon>fabids</taxon>
        <taxon>Fabales</taxon>
        <taxon>Fabaceae</taxon>
        <taxon>Papilionoideae</taxon>
        <taxon>50 kb inversion clade</taxon>
        <taxon>NPAAA clade</taxon>
        <taxon>Hologalegina</taxon>
        <taxon>IRL clade</taxon>
        <taxon>Fabeae</taxon>
        <taxon>Vicia</taxon>
    </lineage>
</organism>
<evidence type="ECO:0000256" key="1">
    <source>
        <dbReference type="ARBA" id="ARBA00004613"/>
    </source>
</evidence>
<keyword evidence="5 9" id="KW-0064">Aspartyl protease</keyword>
<accession>A0AAV0ZHY3</accession>
<dbReference type="InterPro" id="IPR051708">
    <property type="entry name" value="Plant_Aspart_Prot_A1"/>
</dbReference>
<feature type="domain" description="Peptidase A1" evidence="11">
    <location>
        <begin position="89"/>
        <end position="437"/>
    </location>
</feature>
<reference evidence="12 13" key="1">
    <citation type="submission" date="2023-01" db="EMBL/GenBank/DDBJ databases">
        <authorList>
            <person name="Kreplak J."/>
        </authorList>
    </citation>
    <scope>NUCLEOTIDE SEQUENCE [LARGE SCALE GENOMIC DNA]</scope>
</reference>
<feature type="active site" evidence="8">
    <location>
        <position position="324"/>
    </location>
</feature>
<dbReference type="PRINTS" id="PR00792">
    <property type="entry name" value="PEPSIN"/>
</dbReference>
<feature type="active site" evidence="8">
    <location>
        <position position="107"/>
    </location>
</feature>
<feature type="signal peptide" evidence="10">
    <location>
        <begin position="1"/>
        <end position="22"/>
    </location>
</feature>
<gene>
    <name evidence="12" type="ORF">VFH_I192640</name>
</gene>
<dbReference type="InterPro" id="IPR001461">
    <property type="entry name" value="Aspartic_peptidase_A1"/>
</dbReference>
<dbReference type="AlphaFoldDB" id="A0AAV0ZHY3"/>
<keyword evidence="10" id="KW-0732">Signal</keyword>
<dbReference type="Pfam" id="PF14543">
    <property type="entry name" value="TAXi_N"/>
    <property type="match status" value="1"/>
</dbReference>
<sequence>MDSLVFITLALCSLSSILFIESIHIQTSFSVDLIHRDSPMSPFHNPSTSQQDLIKKATFRSTSRLSRFSLSLLSNESPESIILPNNGDYLMRIFIGTPPIEKFVIADTGSDLTWVQCSPCVNCFPQNTPFYDSTKSSTFSNIQCDSQSCTLLPKAQQLCGKSNECFYSYHYGDRSFSIGELGFDLISFGSSNSTLHGGANSATNVNITFPKSIFGCGYYNIFTSDKSGKASGLVGLGAGPLSLISQLGDSIGRKFSYCLVPFASNSTSKLRFGNEAIIMGEGVVSTPLIIKTSQPTFYYVNLEGVTVGQKIFHTGQTDGNIIIDSGTTLTYLEPPIFDDFIISVKEAIGIEQVEDSSSPFSYCFTYQPDINFPHITLHFTGANVTLEPKNMLLLYESNLLCLAVVSSNIEGVSILGNVAQIDFQVEYDLGGKKLSFVPSDCAKN</sequence>
<dbReference type="InterPro" id="IPR033121">
    <property type="entry name" value="PEPTIDASE_A1"/>
</dbReference>
<dbReference type="InterPro" id="IPR034161">
    <property type="entry name" value="Pepsin-like_plant"/>
</dbReference>